<keyword evidence="1" id="KW-1133">Transmembrane helix</keyword>
<dbReference type="Proteomes" id="UP000236732">
    <property type="component" value="Unassembled WGS sequence"/>
</dbReference>
<keyword evidence="1" id="KW-0472">Membrane</keyword>
<feature type="transmembrane region" description="Helical" evidence="1">
    <location>
        <begin position="76"/>
        <end position="100"/>
    </location>
</feature>
<reference evidence="2 3" key="1">
    <citation type="submission" date="2016-10" db="EMBL/GenBank/DDBJ databases">
        <authorList>
            <person name="de Groot N.N."/>
        </authorList>
    </citation>
    <scope>NUCLEOTIDE SEQUENCE [LARGE SCALE GENOMIC DNA]</scope>
    <source>
        <strain evidence="2 3">CGMCC 4.7037</strain>
    </source>
</reference>
<proteinExistence type="predicted"/>
<evidence type="ECO:0000313" key="3">
    <source>
        <dbReference type="Proteomes" id="UP000236732"/>
    </source>
</evidence>
<feature type="transmembrane region" description="Helical" evidence="1">
    <location>
        <begin position="112"/>
        <end position="131"/>
    </location>
</feature>
<keyword evidence="3" id="KW-1185">Reference proteome</keyword>
<sequence length="259" mass="27716">MLGRLAARSTLGQGAFGSLGDVVATVQAGTGTNSSSPAATADDPRAGPMPVALPSLKSLARQAIPRLLEAVVIPLALFYTALAAFGLNGALATVLAWAYGSLAWRRLLGRPLSASMILATIAITIRVALTAWSGNTIIYFLQPELGTICFSMVFLASVRLHRPLVGKLIGEYVRLPQAVMAHEHIRRCFVQLTLLWALVLLANATLSIWLLLSATLGTYLLIRPITVALISVLAFTCSVTLFLRALRHLGLQTRTDHTH</sequence>
<organism evidence="2 3">
    <name type="scientific">Nonomuraea solani</name>
    <dbReference type="NCBI Taxonomy" id="1144553"/>
    <lineage>
        <taxon>Bacteria</taxon>
        <taxon>Bacillati</taxon>
        <taxon>Actinomycetota</taxon>
        <taxon>Actinomycetes</taxon>
        <taxon>Streptosporangiales</taxon>
        <taxon>Streptosporangiaceae</taxon>
        <taxon>Nonomuraea</taxon>
    </lineage>
</organism>
<gene>
    <name evidence="2" type="ORF">SAMN05444920_13834</name>
</gene>
<keyword evidence="1" id="KW-0812">Transmembrane</keyword>
<feature type="transmembrane region" description="Helical" evidence="1">
    <location>
        <begin position="189"/>
        <end position="212"/>
    </location>
</feature>
<protein>
    <submittedName>
        <fullName evidence="2">Intracellular septation protein A</fullName>
    </submittedName>
</protein>
<dbReference type="AlphaFoldDB" id="A0A1H6F2C5"/>
<evidence type="ECO:0000256" key="1">
    <source>
        <dbReference type="SAM" id="Phobius"/>
    </source>
</evidence>
<evidence type="ECO:0000313" key="2">
    <source>
        <dbReference type="EMBL" id="SEH03531.1"/>
    </source>
</evidence>
<dbReference type="EMBL" id="FNVT01000038">
    <property type="protein sequence ID" value="SEH03531.1"/>
    <property type="molecule type" value="Genomic_DNA"/>
</dbReference>
<feature type="transmembrane region" description="Helical" evidence="1">
    <location>
        <begin position="224"/>
        <end position="246"/>
    </location>
</feature>
<name>A0A1H6F2C5_9ACTN</name>
<dbReference type="NCBIfam" id="NF041646">
    <property type="entry name" value="VC0807_fam"/>
    <property type="match status" value="1"/>
</dbReference>
<accession>A0A1H6F2C5</accession>